<protein>
    <submittedName>
        <fullName evidence="1">Uncharacterized protein</fullName>
    </submittedName>
</protein>
<organism evidence="1 2">
    <name type="scientific">Mycolicibacterium helvum</name>
    <dbReference type="NCBI Taxonomy" id="1534349"/>
    <lineage>
        <taxon>Bacteria</taxon>
        <taxon>Bacillati</taxon>
        <taxon>Actinomycetota</taxon>
        <taxon>Actinomycetes</taxon>
        <taxon>Mycobacteriales</taxon>
        <taxon>Mycobacteriaceae</taxon>
        <taxon>Mycolicibacterium</taxon>
    </lineage>
</organism>
<name>A0A7I7T603_9MYCO</name>
<keyword evidence="2" id="KW-1185">Reference proteome</keyword>
<reference evidence="1 2" key="1">
    <citation type="journal article" date="2019" name="Emerg. Microbes Infect.">
        <title>Comprehensive subspecies identification of 175 nontuberculous mycobacteria species based on 7547 genomic profiles.</title>
        <authorList>
            <person name="Matsumoto Y."/>
            <person name="Kinjo T."/>
            <person name="Motooka D."/>
            <person name="Nabeya D."/>
            <person name="Jung N."/>
            <person name="Uechi K."/>
            <person name="Horii T."/>
            <person name="Iida T."/>
            <person name="Fujita J."/>
            <person name="Nakamura S."/>
        </authorList>
    </citation>
    <scope>NUCLEOTIDE SEQUENCE [LARGE SCALE GENOMIC DNA]</scope>
    <source>
        <strain evidence="1 2">JCM 30396</strain>
    </source>
</reference>
<dbReference type="AlphaFoldDB" id="A0A7I7T603"/>
<proteinExistence type="predicted"/>
<gene>
    <name evidence="1" type="ORF">MHEL_24660</name>
</gene>
<dbReference type="EMBL" id="AP022596">
    <property type="protein sequence ID" value="BBY64223.1"/>
    <property type="molecule type" value="Genomic_DNA"/>
</dbReference>
<evidence type="ECO:0000313" key="2">
    <source>
        <dbReference type="Proteomes" id="UP000467148"/>
    </source>
</evidence>
<sequence>MVVVVVVGVEVTVTVDGAVVPLEPHATAASTTSAEKDANNKPLRVFTTDMINY</sequence>
<accession>A0A7I7T603</accession>
<dbReference type="KEGG" id="mhev:MHEL_24660"/>
<evidence type="ECO:0000313" key="1">
    <source>
        <dbReference type="EMBL" id="BBY64223.1"/>
    </source>
</evidence>
<dbReference type="Proteomes" id="UP000467148">
    <property type="component" value="Chromosome"/>
</dbReference>